<comment type="caution">
    <text evidence="1">The sequence shown here is derived from an EMBL/GenBank/DDBJ whole genome shotgun (WGS) entry which is preliminary data.</text>
</comment>
<protein>
    <submittedName>
        <fullName evidence="1">Uncharacterized protein</fullName>
    </submittedName>
</protein>
<name>A0A511R2E7_9DEIN</name>
<gene>
    <name evidence="1" type="ORF">MHY01S_19560</name>
</gene>
<dbReference type="AlphaFoldDB" id="A0A511R2E7"/>
<dbReference type="Proteomes" id="UP000321197">
    <property type="component" value="Unassembled WGS sequence"/>
</dbReference>
<accession>A0A511R2E7</accession>
<evidence type="ECO:0000313" key="2">
    <source>
        <dbReference type="Proteomes" id="UP000321197"/>
    </source>
</evidence>
<dbReference type="OrthoDB" id="9947325at2"/>
<organism evidence="1 2">
    <name type="scientific">Meiothermus hypogaeus NBRC 106114</name>
    <dbReference type="NCBI Taxonomy" id="1227553"/>
    <lineage>
        <taxon>Bacteria</taxon>
        <taxon>Thermotogati</taxon>
        <taxon>Deinococcota</taxon>
        <taxon>Deinococci</taxon>
        <taxon>Thermales</taxon>
        <taxon>Thermaceae</taxon>
        <taxon>Meiothermus</taxon>
    </lineage>
</organism>
<reference evidence="1 2" key="1">
    <citation type="submission" date="2019-07" db="EMBL/GenBank/DDBJ databases">
        <title>Whole genome shotgun sequence of Meiothermus hypogaeus NBRC 106114.</title>
        <authorList>
            <person name="Hosoyama A."/>
            <person name="Uohara A."/>
            <person name="Ohji S."/>
            <person name="Ichikawa N."/>
        </authorList>
    </citation>
    <scope>NUCLEOTIDE SEQUENCE [LARGE SCALE GENOMIC DNA]</scope>
    <source>
        <strain evidence="1 2">NBRC 106114</strain>
    </source>
</reference>
<sequence>MAGLSNIDPKVVRLQIELLRQSSPARRLPIMASLSATAIGFLHQTLTQKLGNACLARIKWMRLHYGAVLAEQLREKSGP</sequence>
<dbReference type="EMBL" id="BJXL01000061">
    <property type="protein sequence ID" value="GEM83790.1"/>
    <property type="molecule type" value="Genomic_DNA"/>
</dbReference>
<evidence type="ECO:0000313" key="1">
    <source>
        <dbReference type="EMBL" id="GEM83790.1"/>
    </source>
</evidence>
<proteinExistence type="predicted"/>
<dbReference type="RefSeq" id="WP_147075423.1">
    <property type="nucleotide sequence ID" value="NZ_BJXL01000061.1"/>
</dbReference>